<evidence type="ECO:0000256" key="3">
    <source>
        <dbReference type="ARBA" id="ARBA00022516"/>
    </source>
</evidence>
<dbReference type="InterPro" id="IPR041723">
    <property type="entry name" value="CCT"/>
</dbReference>
<evidence type="ECO:0000256" key="2">
    <source>
        <dbReference type="ARBA" id="ARBA00010101"/>
    </source>
</evidence>
<organism evidence="13 14">
    <name type="scientific">Aedes albopictus</name>
    <name type="common">Asian tiger mosquito</name>
    <name type="synonym">Stegomyia albopicta</name>
    <dbReference type="NCBI Taxonomy" id="7160"/>
    <lineage>
        <taxon>Eukaryota</taxon>
        <taxon>Metazoa</taxon>
        <taxon>Ecdysozoa</taxon>
        <taxon>Arthropoda</taxon>
        <taxon>Hexapoda</taxon>
        <taxon>Insecta</taxon>
        <taxon>Pterygota</taxon>
        <taxon>Neoptera</taxon>
        <taxon>Endopterygota</taxon>
        <taxon>Diptera</taxon>
        <taxon>Nematocera</taxon>
        <taxon>Culicoidea</taxon>
        <taxon>Culicidae</taxon>
        <taxon>Culicinae</taxon>
        <taxon>Aedini</taxon>
        <taxon>Aedes</taxon>
        <taxon>Stegomyia</taxon>
    </lineage>
</organism>
<dbReference type="EnsemblMetazoa" id="AALFPA23_007892.R10571">
    <property type="protein sequence ID" value="AALFPA23_007892.P10571"/>
    <property type="gene ID" value="AALFPA23_007892"/>
</dbReference>
<dbReference type="CDD" id="cd02174">
    <property type="entry name" value="CCT"/>
    <property type="match status" value="1"/>
</dbReference>
<evidence type="ECO:0000256" key="5">
    <source>
        <dbReference type="ARBA" id="ARBA00022695"/>
    </source>
</evidence>
<evidence type="ECO:0000313" key="13">
    <source>
        <dbReference type="EnsemblMetazoa" id="AALFPA23_007892.P10571"/>
    </source>
</evidence>
<name>A0ABM1YCJ0_AEDAL</name>
<dbReference type="Proteomes" id="UP000069940">
    <property type="component" value="Unassembled WGS sequence"/>
</dbReference>
<dbReference type="InterPro" id="IPR014729">
    <property type="entry name" value="Rossmann-like_a/b/a_fold"/>
</dbReference>
<keyword evidence="5" id="KW-0548">Nucleotidyltransferase</keyword>
<feature type="domain" description="Cytidyltransferase-like" evidence="12">
    <location>
        <begin position="15"/>
        <end position="139"/>
    </location>
</feature>
<dbReference type="EC" id="2.7.7.14" evidence="10"/>
<dbReference type="CDD" id="cd02173">
    <property type="entry name" value="ECT"/>
    <property type="match status" value="1"/>
</dbReference>
<evidence type="ECO:0000256" key="10">
    <source>
        <dbReference type="ARBA" id="ARBA00024221"/>
    </source>
</evidence>
<comment type="similarity">
    <text evidence="2">Belongs to the cytidylyltransferase family.</text>
</comment>
<sequence length="393" mass="44394">MEQVNGSAQKEVRVWCDGCYDMVHFGHANSLRQAKALGHKLVVGIHNDADISKNKGPPVFTQEERYKMVRGIKWVDEVVEDAPYVTTLETLDKYNCDFCVHGDDITLTAEGVDTYHLVKKANRYKEVSRTAGVSTTDLVGRMLLMTRNHFKQGDDEYSVEKDEDIKTIDHLIKKIQNKLETNTGSSKLGQDHSARSPWTGCSQFLPTTQKIIQFSDGTPPKPTDKIVYVAGAFDLFHVGHLDFLEEAKKFGDYLIVGLHTDPVVNQYKGGNYPIMNLHERVLSVLACKYVNEVVIGAPYSVTKDLMEHFNVDLVCHGQTPIATDIGNIDPYAVPKQMGKFMLIDSGNTITTEDIVERIIRHRLEFEDRNTKKEKKEIEVFEAMQRVKLAEKSG</sequence>
<dbReference type="InterPro" id="IPR004821">
    <property type="entry name" value="Cyt_trans-like"/>
</dbReference>
<keyword evidence="8" id="KW-1208">Phospholipid metabolism</keyword>
<evidence type="ECO:0000256" key="4">
    <source>
        <dbReference type="ARBA" id="ARBA00022679"/>
    </source>
</evidence>
<protein>
    <recommendedName>
        <fullName evidence="10">ethanolamine-phosphate cytidylyltransferase</fullName>
        <ecNumber evidence="10">2.7.7.14</ecNumber>
    </recommendedName>
    <alternativeName>
        <fullName evidence="11">CTP:phosphoethanolamine cytidylyltransferase</fullName>
    </alternativeName>
</protein>
<comment type="pathway">
    <text evidence="1">Lipid metabolism.</text>
</comment>
<proteinExistence type="inferred from homology"/>
<evidence type="ECO:0000256" key="8">
    <source>
        <dbReference type="ARBA" id="ARBA00023264"/>
    </source>
</evidence>
<evidence type="ECO:0000256" key="1">
    <source>
        <dbReference type="ARBA" id="ARBA00005189"/>
    </source>
</evidence>
<comment type="pathway">
    <text evidence="9">Phospholipid metabolism; phosphatidylethanolamine biosynthesis; phosphatidylethanolamine from ethanolamine: step 2/3.</text>
</comment>
<dbReference type="PANTHER" id="PTHR45780">
    <property type="entry name" value="ETHANOLAMINE-PHOSPHATE CYTIDYLYLTRANSFERASE"/>
    <property type="match status" value="1"/>
</dbReference>
<keyword evidence="4" id="KW-0808">Transferase</keyword>
<dbReference type="PANTHER" id="PTHR45780:SF2">
    <property type="entry name" value="ETHANOLAMINE-PHOSPHATE CYTIDYLYLTRANSFERASE"/>
    <property type="match status" value="1"/>
</dbReference>
<evidence type="ECO:0000259" key="12">
    <source>
        <dbReference type="Pfam" id="PF01467"/>
    </source>
</evidence>
<reference evidence="14" key="1">
    <citation type="journal article" date="2015" name="Proc. Natl. Acad. Sci. U.S.A.">
        <title>Genome sequence of the Asian Tiger mosquito, Aedes albopictus, reveals insights into its biology, genetics, and evolution.</title>
        <authorList>
            <person name="Chen X.G."/>
            <person name="Jiang X."/>
            <person name="Gu J."/>
            <person name="Xu M."/>
            <person name="Wu Y."/>
            <person name="Deng Y."/>
            <person name="Zhang C."/>
            <person name="Bonizzoni M."/>
            <person name="Dermauw W."/>
            <person name="Vontas J."/>
            <person name="Armbruster P."/>
            <person name="Huang X."/>
            <person name="Yang Y."/>
            <person name="Zhang H."/>
            <person name="He W."/>
            <person name="Peng H."/>
            <person name="Liu Y."/>
            <person name="Wu K."/>
            <person name="Chen J."/>
            <person name="Lirakis M."/>
            <person name="Topalis P."/>
            <person name="Van Leeuwen T."/>
            <person name="Hall A.B."/>
            <person name="Jiang X."/>
            <person name="Thorpe C."/>
            <person name="Mueller R.L."/>
            <person name="Sun C."/>
            <person name="Waterhouse R.M."/>
            <person name="Yan G."/>
            <person name="Tu Z.J."/>
            <person name="Fang X."/>
            <person name="James A.A."/>
        </authorList>
    </citation>
    <scope>NUCLEOTIDE SEQUENCE [LARGE SCALE GENOMIC DNA]</scope>
    <source>
        <strain evidence="14">Foshan</strain>
    </source>
</reference>
<dbReference type="Gene3D" id="3.40.50.620">
    <property type="entry name" value="HUPs"/>
    <property type="match status" value="2"/>
</dbReference>
<keyword evidence="14" id="KW-1185">Reference proteome</keyword>
<dbReference type="NCBIfam" id="TIGR00125">
    <property type="entry name" value="cyt_tran_rel"/>
    <property type="match status" value="2"/>
</dbReference>
<keyword evidence="3" id="KW-0444">Lipid biosynthesis</keyword>
<feature type="domain" description="Cytidyltransferase-like" evidence="12">
    <location>
        <begin position="229"/>
        <end position="323"/>
    </location>
</feature>
<evidence type="ECO:0000256" key="9">
    <source>
        <dbReference type="ARBA" id="ARBA00024191"/>
    </source>
</evidence>
<dbReference type="InterPro" id="IPR044608">
    <property type="entry name" value="Ect1/PCYT2"/>
</dbReference>
<dbReference type="Pfam" id="PF01467">
    <property type="entry name" value="CTP_transf_like"/>
    <property type="match status" value="2"/>
</dbReference>
<keyword evidence="6" id="KW-0443">Lipid metabolism</keyword>
<reference evidence="13" key="2">
    <citation type="submission" date="2025-05" db="UniProtKB">
        <authorList>
            <consortium name="EnsemblMetazoa"/>
        </authorList>
    </citation>
    <scope>IDENTIFICATION</scope>
    <source>
        <strain evidence="13">Foshan</strain>
    </source>
</reference>
<keyword evidence="7" id="KW-0594">Phospholipid biosynthesis</keyword>
<evidence type="ECO:0000256" key="7">
    <source>
        <dbReference type="ARBA" id="ARBA00023209"/>
    </source>
</evidence>
<evidence type="ECO:0000256" key="11">
    <source>
        <dbReference type="ARBA" id="ARBA00031473"/>
    </source>
</evidence>
<evidence type="ECO:0000256" key="6">
    <source>
        <dbReference type="ARBA" id="ARBA00023098"/>
    </source>
</evidence>
<dbReference type="GeneID" id="109402109"/>
<dbReference type="SUPFAM" id="SSF52374">
    <property type="entry name" value="Nucleotidylyl transferase"/>
    <property type="match status" value="2"/>
</dbReference>
<accession>A0ABM1YCJ0</accession>
<evidence type="ECO:0000313" key="14">
    <source>
        <dbReference type="Proteomes" id="UP000069940"/>
    </source>
</evidence>
<dbReference type="RefSeq" id="XP_062706081.1">
    <property type="nucleotide sequence ID" value="XM_062850097.1"/>
</dbReference>